<dbReference type="EMBL" id="JARBHB010000014">
    <property type="protein sequence ID" value="KAJ8869389.1"/>
    <property type="molecule type" value="Genomic_DNA"/>
</dbReference>
<evidence type="ECO:0000313" key="1">
    <source>
        <dbReference type="EMBL" id="KAJ8869389.1"/>
    </source>
</evidence>
<organism evidence="1 2">
    <name type="scientific">Dryococelus australis</name>
    <dbReference type="NCBI Taxonomy" id="614101"/>
    <lineage>
        <taxon>Eukaryota</taxon>
        <taxon>Metazoa</taxon>
        <taxon>Ecdysozoa</taxon>
        <taxon>Arthropoda</taxon>
        <taxon>Hexapoda</taxon>
        <taxon>Insecta</taxon>
        <taxon>Pterygota</taxon>
        <taxon>Neoptera</taxon>
        <taxon>Polyneoptera</taxon>
        <taxon>Phasmatodea</taxon>
        <taxon>Verophasmatodea</taxon>
        <taxon>Anareolatae</taxon>
        <taxon>Phasmatidae</taxon>
        <taxon>Eurycanthinae</taxon>
        <taxon>Dryococelus</taxon>
    </lineage>
</organism>
<reference evidence="1 2" key="1">
    <citation type="submission" date="2023-02" db="EMBL/GenBank/DDBJ databases">
        <title>LHISI_Scaffold_Assembly.</title>
        <authorList>
            <person name="Stuart O.P."/>
            <person name="Cleave R."/>
            <person name="Magrath M.J.L."/>
            <person name="Mikheyev A.S."/>
        </authorList>
    </citation>
    <scope>NUCLEOTIDE SEQUENCE [LARGE SCALE GENOMIC DNA]</scope>
    <source>
        <strain evidence="1">Daus_M_001</strain>
        <tissue evidence="1">Leg muscle</tissue>
    </source>
</reference>
<name>A0ABQ9GAD2_9NEOP</name>
<evidence type="ECO:0000313" key="2">
    <source>
        <dbReference type="Proteomes" id="UP001159363"/>
    </source>
</evidence>
<accession>A0ABQ9GAD2</accession>
<sequence length="273" mass="30729">MASLVINMLERHSTISAWAHTCQRAAQTVGKLFAACSPISHKDNSESLAQPMGDWLRPHRSAIFTEDQKDSSTELAFKYAVYRINKDKHLLAKTTLVYDIQYVPKDDSFHASKKGPFYEHLVAPHLFPSAQLHYSGCRPDVVTAARLGGAVVAWWLDHLPHAKAKRVRFLVGLLPDFFKLESCRTKSLVGGFSPGFPVIPLLHYGTAAYSPRLTLIGSHDLDVKSNSKLFTPLTLGAETEQVMTRNVTRSEERILLLKGLRCSRRGFIPYWRR</sequence>
<keyword evidence="2" id="KW-1185">Reference proteome</keyword>
<comment type="caution">
    <text evidence="1">The sequence shown here is derived from an EMBL/GenBank/DDBJ whole genome shotgun (WGS) entry which is preliminary data.</text>
</comment>
<gene>
    <name evidence="1" type="ORF">PR048_030965</name>
</gene>
<dbReference type="Gene3D" id="3.40.50.2300">
    <property type="match status" value="1"/>
</dbReference>
<proteinExistence type="predicted"/>
<dbReference type="Proteomes" id="UP001159363">
    <property type="component" value="Chromosome 13"/>
</dbReference>
<protein>
    <submittedName>
        <fullName evidence="1">Uncharacterized protein</fullName>
    </submittedName>
</protein>